<reference evidence="1 2" key="1">
    <citation type="journal article" date="2011" name="J. Bacteriol.">
        <title>Genome sequence of Microbacterium testaceum StLB037, an N-acylhomoserine lactone-degrading bacterium isolated from potato leaves.</title>
        <authorList>
            <person name="Morohoshi T."/>
            <person name="Wang W.-Z."/>
            <person name="Someya N."/>
            <person name="Ikeda T."/>
        </authorList>
    </citation>
    <scope>NUCLEOTIDE SEQUENCE [LARGE SCALE GENOMIC DNA]</scope>
    <source>
        <strain evidence="1 2">StLB037</strain>
    </source>
</reference>
<dbReference type="AlphaFoldDB" id="E8N6Z2"/>
<gene>
    <name evidence="1" type="ordered locus">MTES_1245</name>
</gene>
<name>E8N6Z2_MICTS</name>
<dbReference type="HOGENOM" id="CLU_2437558_0_0_11"/>
<proteinExistence type="predicted"/>
<dbReference type="Proteomes" id="UP000008975">
    <property type="component" value="Chromosome"/>
</dbReference>
<evidence type="ECO:0000313" key="2">
    <source>
        <dbReference type="Proteomes" id="UP000008975"/>
    </source>
</evidence>
<dbReference type="EMBL" id="AP012052">
    <property type="protein sequence ID" value="BAJ74209.1"/>
    <property type="molecule type" value="Genomic_DNA"/>
</dbReference>
<protein>
    <submittedName>
        <fullName evidence="1">Outer membrane receptor proteins, mostly Fe transport</fullName>
    </submittedName>
</protein>
<reference key="2">
    <citation type="submission" date="2011-02" db="EMBL/GenBank/DDBJ databases">
        <title>Genome sequence of Microbacterium testaceum StLB037.</title>
        <authorList>
            <person name="Morohoshi T."/>
            <person name="Wang W.Z."/>
            <person name="Someya N."/>
            <person name="Ikeda T."/>
        </authorList>
    </citation>
    <scope>NUCLEOTIDE SEQUENCE</scope>
    <source>
        <strain>StLB037</strain>
    </source>
</reference>
<dbReference type="KEGG" id="mts:MTES_1245"/>
<organism evidence="1 2">
    <name type="scientific">Microbacterium testaceum (strain StLB037)</name>
    <dbReference type="NCBI Taxonomy" id="979556"/>
    <lineage>
        <taxon>Bacteria</taxon>
        <taxon>Bacillati</taxon>
        <taxon>Actinomycetota</taxon>
        <taxon>Actinomycetes</taxon>
        <taxon>Micrococcales</taxon>
        <taxon>Microbacteriaceae</taxon>
        <taxon>Microbacterium</taxon>
    </lineage>
</organism>
<accession>E8N6Z2</accession>
<keyword evidence="1" id="KW-0675">Receptor</keyword>
<evidence type="ECO:0000313" key="1">
    <source>
        <dbReference type="EMBL" id="BAJ74209.1"/>
    </source>
</evidence>
<sequence length="90" mass="10421">MPQRFERVSQYVNYDLPRSRRRVPVAFGAAPSHDGRPTTPGRFVFIRASAFTVDSRLIFCRNMYRERDCSTEAPRVYVISAAEQVIVFAY</sequence>